<accession>A0A6A6IKX7</accession>
<evidence type="ECO:0000313" key="4">
    <source>
        <dbReference type="Proteomes" id="UP000800094"/>
    </source>
</evidence>
<name>A0A6A6IKX7_9PLEO</name>
<sequence length="216" mass="22765">MAPLRHPTTPSALAPAPPLTASTNPTLPSSTAEPSTAIATATTENPHPKKRKRKEKAHPHILHHATFRAHAWVYFNLCLVTPSVTSTSTSTSTPFNPPPDSATADIDIDALTVSTLLTPLLSAFLGLTGSAVPIDILKTQGRDVWIRVPRQDARAVRASLSGWVGWCDARLVPGGAEEDGGRGKVRVAWRVVGEEEGLGVLSVGGGDGMSLFQQGT</sequence>
<organism evidence="3 4">
    <name type="scientific">Trematosphaeria pertusa</name>
    <dbReference type="NCBI Taxonomy" id="390896"/>
    <lineage>
        <taxon>Eukaryota</taxon>
        <taxon>Fungi</taxon>
        <taxon>Dikarya</taxon>
        <taxon>Ascomycota</taxon>
        <taxon>Pezizomycotina</taxon>
        <taxon>Dothideomycetes</taxon>
        <taxon>Pleosporomycetidae</taxon>
        <taxon>Pleosporales</taxon>
        <taxon>Massarineae</taxon>
        <taxon>Trematosphaeriaceae</taxon>
        <taxon>Trematosphaeria</taxon>
    </lineage>
</organism>
<dbReference type="GO" id="GO:0005655">
    <property type="term" value="C:nucleolar ribonuclease P complex"/>
    <property type="evidence" value="ECO:0007669"/>
    <property type="project" value="InterPro"/>
</dbReference>
<dbReference type="GO" id="GO:0000294">
    <property type="term" value="P:nuclear-transcribed mRNA catabolic process, RNase MRP-dependent"/>
    <property type="evidence" value="ECO:0007669"/>
    <property type="project" value="TreeGrafter"/>
</dbReference>
<feature type="region of interest" description="Disordered" evidence="1">
    <location>
        <begin position="1"/>
        <end position="58"/>
    </location>
</feature>
<keyword evidence="4" id="KW-1185">Reference proteome</keyword>
<dbReference type="GO" id="GO:0000172">
    <property type="term" value="C:ribonuclease MRP complex"/>
    <property type="evidence" value="ECO:0007669"/>
    <property type="project" value="InterPro"/>
</dbReference>
<dbReference type="GO" id="GO:0008033">
    <property type="term" value="P:tRNA processing"/>
    <property type="evidence" value="ECO:0007669"/>
    <property type="project" value="InterPro"/>
</dbReference>
<dbReference type="InterPro" id="IPR049128">
    <property type="entry name" value="Pop8-like_dom"/>
</dbReference>
<dbReference type="AlphaFoldDB" id="A0A6A6IKX7"/>
<dbReference type="Pfam" id="PF20976">
    <property type="entry name" value="Pop8"/>
    <property type="match status" value="1"/>
</dbReference>
<evidence type="ECO:0000313" key="3">
    <source>
        <dbReference type="EMBL" id="KAF2250502.1"/>
    </source>
</evidence>
<dbReference type="EMBL" id="ML987193">
    <property type="protein sequence ID" value="KAF2250502.1"/>
    <property type="molecule type" value="Genomic_DNA"/>
</dbReference>
<evidence type="ECO:0000259" key="2">
    <source>
        <dbReference type="Pfam" id="PF20976"/>
    </source>
</evidence>
<feature type="domain" description="Ribonucleases P/MRP subunit Pop8-like" evidence="2">
    <location>
        <begin position="72"/>
        <end position="163"/>
    </location>
</feature>
<proteinExistence type="predicted"/>
<dbReference type="OrthoDB" id="5530243at2759"/>
<gene>
    <name evidence="3" type="ORF">BU26DRAFT_264524</name>
</gene>
<dbReference type="InterPro" id="IPR020347">
    <property type="entry name" value="Pop8"/>
</dbReference>
<dbReference type="RefSeq" id="XP_033685506.1">
    <property type="nucleotide sequence ID" value="XM_033821297.1"/>
</dbReference>
<dbReference type="PANTHER" id="PTHR28173:SF1">
    <property type="entry name" value="RIBONUCLEASES P_MRP PROTEIN SUBUNIT POP8"/>
    <property type="match status" value="1"/>
</dbReference>
<protein>
    <recommendedName>
        <fullName evidence="2">Ribonucleases P/MRP subunit Pop8-like domain-containing protein</fullName>
    </recommendedName>
</protein>
<dbReference type="GO" id="GO:0000171">
    <property type="term" value="F:ribonuclease MRP activity"/>
    <property type="evidence" value="ECO:0007669"/>
    <property type="project" value="TreeGrafter"/>
</dbReference>
<feature type="compositionally biased region" description="Low complexity" evidence="1">
    <location>
        <begin position="7"/>
        <end position="32"/>
    </location>
</feature>
<dbReference type="GO" id="GO:0034965">
    <property type="term" value="P:intronic box C/D snoRNA processing"/>
    <property type="evidence" value="ECO:0007669"/>
    <property type="project" value="TreeGrafter"/>
</dbReference>
<dbReference type="Proteomes" id="UP000800094">
    <property type="component" value="Unassembled WGS sequence"/>
</dbReference>
<feature type="compositionally biased region" description="Basic residues" evidence="1">
    <location>
        <begin position="48"/>
        <end position="58"/>
    </location>
</feature>
<dbReference type="GO" id="GO:0004526">
    <property type="term" value="F:ribonuclease P activity"/>
    <property type="evidence" value="ECO:0007669"/>
    <property type="project" value="TreeGrafter"/>
</dbReference>
<feature type="compositionally biased region" description="Polar residues" evidence="1">
    <location>
        <begin position="33"/>
        <end position="45"/>
    </location>
</feature>
<reference evidence="3" key="1">
    <citation type="journal article" date="2020" name="Stud. Mycol.">
        <title>101 Dothideomycetes genomes: a test case for predicting lifestyles and emergence of pathogens.</title>
        <authorList>
            <person name="Haridas S."/>
            <person name="Albert R."/>
            <person name="Binder M."/>
            <person name="Bloem J."/>
            <person name="Labutti K."/>
            <person name="Salamov A."/>
            <person name="Andreopoulos B."/>
            <person name="Baker S."/>
            <person name="Barry K."/>
            <person name="Bills G."/>
            <person name="Bluhm B."/>
            <person name="Cannon C."/>
            <person name="Castanera R."/>
            <person name="Culley D."/>
            <person name="Daum C."/>
            <person name="Ezra D."/>
            <person name="Gonzalez J."/>
            <person name="Henrissat B."/>
            <person name="Kuo A."/>
            <person name="Liang C."/>
            <person name="Lipzen A."/>
            <person name="Lutzoni F."/>
            <person name="Magnuson J."/>
            <person name="Mondo S."/>
            <person name="Nolan M."/>
            <person name="Ohm R."/>
            <person name="Pangilinan J."/>
            <person name="Park H.-J."/>
            <person name="Ramirez L."/>
            <person name="Alfaro M."/>
            <person name="Sun H."/>
            <person name="Tritt A."/>
            <person name="Yoshinaga Y."/>
            <person name="Zwiers L.-H."/>
            <person name="Turgeon B."/>
            <person name="Goodwin S."/>
            <person name="Spatafora J."/>
            <person name="Crous P."/>
            <person name="Grigoriev I."/>
        </authorList>
    </citation>
    <scope>NUCLEOTIDE SEQUENCE</scope>
    <source>
        <strain evidence="3">CBS 122368</strain>
    </source>
</reference>
<dbReference type="GeneID" id="54574627"/>
<evidence type="ECO:0000256" key="1">
    <source>
        <dbReference type="SAM" id="MobiDB-lite"/>
    </source>
</evidence>
<dbReference type="PANTHER" id="PTHR28173">
    <property type="entry name" value="RIBONUCLEASES P/MRP PROTEIN SUBUNIT POP8"/>
    <property type="match status" value="1"/>
</dbReference>